<sequence>MSNQDGNSSPQNDLSAGLRQAMRRLPGPVSIVATHDKETGKPAGMAASAVIPVSMDPPSMLIAVNRDARCHAAIEGQGRFCINLLGTDQTALVEPFSNFQKREERFSMADWEYSDQIPFLPAAMANLFCEVRTTLIHGTHELFVGNVYDVRSNQGDTPDPLGWMEGGFARFGSLD</sequence>
<dbReference type="OrthoDB" id="9789254at2"/>
<dbReference type="SUPFAM" id="SSF50475">
    <property type="entry name" value="FMN-binding split barrel"/>
    <property type="match status" value="1"/>
</dbReference>
<dbReference type="InterPro" id="IPR002563">
    <property type="entry name" value="Flavin_Rdtase-like_dom"/>
</dbReference>
<proteinExistence type="inferred from homology"/>
<dbReference type="Proteomes" id="UP000471435">
    <property type="component" value="Unassembled WGS sequence"/>
</dbReference>
<evidence type="ECO:0000256" key="2">
    <source>
        <dbReference type="ARBA" id="ARBA00023002"/>
    </source>
</evidence>
<protein>
    <submittedName>
        <fullName evidence="4">Flavin reductase</fullName>
    </submittedName>
</protein>
<evidence type="ECO:0000256" key="1">
    <source>
        <dbReference type="ARBA" id="ARBA00008898"/>
    </source>
</evidence>
<comment type="similarity">
    <text evidence="1">Belongs to the non-flavoprotein flavin reductase family.</text>
</comment>
<evidence type="ECO:0000313" key="4">
    <source>
        <dbReference type="EMBL" id="MXP45941.1"/>
    </source>
</evidence>
<name>A0A6I4UYE1_9SPHN</name>
<dbReference type="RefSeq" id="WP_160729235.1">
    <property type="nucleotide sequence ID" value="NZ_CANLWR010000001.1"/>
</dbReference>
<dbReference type="InterPro" id="IPR012349">
    <property type="entry name" value="Split_barrel_FMN-bd"/>
</dbReference>
<reference evidence="4 5" key="1">
    <citation type="submission" date="2019-12" db="EMBL/GenBank/DDBJ databases">
        <title>Genomic-based taxomic classification of the family Erythrobacteraceae.</title>
        <authorList>
            <person name="Xu L."/>
        </authorList>
    </citation>
    <scope>NUCLEOTIDE SEQUENCE [LARGE SCALE GENOMIC DNA]</scope>
    <source>
        <strain evidence="4 5">SW-109</strain>
    </source>
</reference>
<gene>
    <name evidence="4" type="ORF">GRI43_00855</name>
</gene>
<dbReference type="Gene3D" id="2.30.110.10">
    <property type="entry name" value="Electron Transport, Fmn-binding Protein, Chain A"/>
    <property type="match status" value="1"/>
</dbReference>
<evidence type="ECO:0000313" key="5">
    <source>
        <dbReference type="Proteomes" id="UP000471435"/>
    </source>
</evidence>
<keyword evidence="5" id="KW-1185">Reference proteome</keyword>
<feature type="domain" description="Flavin reductase like" evidence="3">
    <location>
        <begin position="22"/>
        <end position="170"/>
    </location>
</feature>
<dbReference type="InterPro" id="IPR050268">
    <property type="entry name" value="NADH-dep_flavin_reductase"/>
</dbReference>
<dbReference type="GO" id="GO:0010181">
    <property type="term" value="F:FMN binding"/>
    <property type="evidence" value="ECO:0007669"/>
    <property type="project" value="InterPro"/>
</dbReference>
<keyword evidence="2" id="KW-0560">Oxidoreductase</keyword>
<dbReference type="PANTHER" id="PTHR30466:SF11">
    <property type="entry name" value="FLAVIN-DEPENDENT MONOOXYGENASE, REDUCTASE SUBUNIT HSAB"/>
    <property type="match status" value="1"/>
</dbReference>
<dbReference type="AlphaFoldDB" id="A0A6I4UYE1"/>
<dbReference type="GO" id="GO:0042602">
    <property type="term" value="F:riboflavin reductase (NADPH) activity"/>
    <property type="evidence" value="ECO:0007669"/>
    <property type="project" value="TreeGrafter"/>
</dbReference>
<dbReference type="PANTHER" id="PTHR30466">
    <property type="entry name" value="FLAVIN REDUCTASE"/>
    <property type="match status" value="1"/>
</dbReference>
<dbReference type="Pfam" id="PF01613">
    <property type="entry name" value="Flavin_Reduct"/>
    <property type="match status" value="1"/>
</dbReference>
<accession>A0A6I4UYE1</accession>
<dbReference type="EMBL" id="WTYP01000001">
    <property type="protein sequence ID" value="MXP45941.1"/>
    <property type="molecule type" value="Genomic_DNA"/>
</dbReference>
<dbReference type="SMART" id="SM00903">
    <property type="entry name" value="Flavin_Reduct"/>
    <property type="match status" value="1"/>
</dbReference>
<comment type="caution">
    <text evidence="4">The sequence shown here is derived from an EMBL/GenBank/DDBJ whole genome shotgun (WGS) entry which is preliminary data.</text>
</comment>
<organism evidence="4 5">
    <name type="scientific">Pontixanthobacter luteolus</name>
    <dbReference type="NCBI Taxonomy" id="295089"/>
    <lineage>
        <taxon>Bacteria</taxon>
        <taxon>Pseudomonadati</taxon>
        <taxon>Pseudomonadota</taxon>
        <taxon>Alphaproteobacteria</taxon>
        <taxon>Sphingomonadales</taxon>
        <taxon>Erythrobacteraceae</taxon>
        <taxon>Pontixanthobacter</taxon>
    </lineage>
</organism>
<evidence type="ECO:0000259" key="3">
    <source>
        <dbReference type="SMART" id="SM00903"/>
    </source>
</evidence>